<organism evidence="1 2">
    <name type="scientific">Fusobacterium varium ATCC 27725</name>
    <dbReference type="NCBI Taxonomy" id="469618"/>
    <lineage>
        <taxon>Bacteria</taxon>
        <taxon>Fusobacteriati</taxon>
        <taxon>Fusobacteriota</taxon>
        <taxon>Fusobacteriia</taxon>
        <taxon>Fusobacteriales</taxon>
        <taxon>Fusobacteriaceae</taxon>
        <taxon>Fusobacterium</taxon>
    </lineage>
</organism>
<name>A0ABM6U8A5_FUSVA</name>
<reference evidence="2" key="1">
    <citation type="journal article" date="2018" name="MSphere">
        <title>Fusobacterium Genomics Using MinION and Illumina Sequencing Enables Genome Completion and Correction.</title>
        <authorList>
            <person name="Todd S.M."/>
            <person name="Settlage R.E."/>
            <person name="Lahmers K.K."/>
            <person name="Slade D.J."/>
        </authorList>
    </citation>
    <scope>NUCLEOTIDE SEQUENCE [LARGE SCALE GENOMIC DNA]</scope>
    <source>
        <strain evidence="2">ATCC 27725</strain>
    </source>
</reference>
<evidence type="ECO:0000313" key="1">
    <source>
        <dbReference type="EMBL" id="AVQ32598.1"/>
    </source>
</evidence>
<protein>
    <submittedName>
        <fullName evidence="1">Uncharacterized protein</fullName>
    </submittedName>
</protein>
<keyword evidence="2" id="KW-1185">Reference proteome</keyword>
<accession>A0ABM6U8A5</accession>
<sequence>MIVEFEKTEYMINTLKKLGYVRITEMEEPCTLGIHRYKKVIEVWEPIIKLKGYNTVHLTYNLGIRLNKSLDKKRLPKELKRQINLLEGICINNELGENSIDKLPIIIETLKEILNSMEGNYVTKER</sequence>
<proteinExistence type="predicted"/>
<geneLocation type="plasmid" evidence="2">
    <name>pfvar_27725</name>
</geneLocation>
<dbReference type="Proteomes" id="UP000241238">
    <property type="component" value="Plasmid pFvar_27725"/>
</dbReference>
<dbReference type="EMBL" id="CP028104">
    <property type="protein sequence ID" value="AVQ32598.1"/>
    <property type="molecule type" value="Genomic_DNA"/>
</dbReference>
<dbReference type="GeneID" id="77469360"/>
<dbReference type="RefSeq" id="WP_005950178.1">
    <property type="nucleotide sequence ID" value="NZ_CP028104.1"/>
</dbReference>
<keyword evidence="1" id="KW-0614">Plasmid</keyword>
<gene>
    <name evidence="1" type="ORF">C4N18_15230</name>
</gene>
<evidence type="ECO:0000313" key="2">
    <source>
        <dbReference type="Proteomes" id="UP000241238"/>
    </source>
</evidence>